<proteinExistence type="predicted"/>
<feature type="compositionally biased region" description="Polar residues" evidence="1">
    <location>
        <begin position="51"/>
        <end position="66"/>
    </location>
</feature>
<dbReference type="InParanoid" id="A0A084QMS6"/>
<dbReference type="AlphaFoldDB" id="A0A084QMS6"/>
<feature type="compositionally biased region" description="Polar residues" evidence="1">
    <location>
        <begin position="326"/>
        <end position="335"/>
    </location>
</feature>
<evidence type="ECO:0000313" key="2">
    <source>
        <dbReference type="EMBL" id="KFA65261.1"/>
    </source>
</evidence>
<organism evidence="2 3">
    <name type="scientific">Stachybotrys chlorohalonatus (strain IBT 40285)</name>
    <dbReference type="NCBI Taxonomy" id="1283841"/>
    <lineage>
        <taxon>Eukaryota</taxon>
        <taxon>Fungi</taxon>
        <taxon>Dikarya</taxon>
        <taxon>Ascomycota</taxon>
        <taxon>Pezizomycotina</taxon>
        <taxon>Sordariomycetes</taxon>
        <taxon>Hypocreomycetidae</taxon>
        <taxon>Hypocreales</taxon>
        <taxon>Stachybotryaceae</taxon>
        <taxon>Stachybotrys</taxon>
    </lineage>
</organism>
<feature type="region of interest" description="Disordered" evidence="1">
    <location>
        <begin position="315"/>
        <end position="338"/>
    </location>
</feature>
<gene>
    <name evidence="2" type="ORF">S40285_09905</name>
</gene>
<protein>
    <submittedName>
        <fullName evidence="2">Uncharacterized protein</fullName>
    </submittedName>
</protein>
<sequence>MPLRLTRRRAQLAGGPPLMRGLGQRGQPMDPLPADPEWIPFDAVLRRTRGRTMTSASTSTSCQSRPARNRRPLPTRGGPSRSSRARSQPSQTPLAPPPSSSDVQSSVASECEIRSCIVVALPDFPAAHSDYLEAPVSPSPEPQPRAASEEPAEAVFPVEVEKENNTIAVTDSSDTGKPSYSDDRIVVGFGGIAINSYSSTRTPITPSRFSAFPKTGESLMPIGRANTRDSKTALDIEIEEGVKAILEGRPRPKTPSELSPGNEAKGVIFAGTPVPQGVLKSKSQQLDFSGAPEALNALRTENRTRFSLGSRERIPGEESFTEEAGNLQNNLSQPTEQDERVAANRLDMSEVWSPKGSRCFRYSRGTWSRQCL</sequence>
<feature type="region of interest" description="Disordered" evidence="1">
    <location>
        <begin position="132"/>
        <end position="151"/>
    </location>
</feature>
<evidence type="ECO:0000256" key="1">
    <source>
        <dbReference type="SAM" id="MobiDB-lite"/>
    </source>
</evidence>
<feature type="compositionally biased region" description="Basic residues" evidence="1">
    <location>
        <begin position="1"/>
        <end position="10"/>
    </location>
</feature>
<name>A0A084QMS6_STAC4</name>
<dbReference type="Proteomes" id="UP000028524">
    <property type="component" value="Unassembled WGS sequence"/>
</dbReference>
<feature type="region of interest" description="Disordered" evidence="1">
    <location>
        <begin position="1"/>
        <end position="106"/>
    </location>
</feature>
<accession>A0A084QMS6</accession>
<dbReference type="HOGENOM" id="CLU_744283_0_0_1"/>
<dbReference type="OrthoDB" id="5105924at2759"/>
<keyword evidence="3" id="KW-1185">Reference proteome</keyword>
<dbReference type="EMBL" id="KL660616">
    <property type="protein sequence ID" value="KFA65261.1"/>
    <property type="molecule type" value="Genomic_DNA"/>
</dbReference>
<evidence type="ECO:0000313" key="3">
    <source>
        <dbReference type="Proteomes" id="UP000028524"/>
    </source>
</evidence>
<feature type="compositionally biased region" description="Low complexity" evidence="1">
    <location>
        <begin position="74"/>
        <end position="93"/>
    </location>
</feature>
<reference evidence="2 3" key="1">
    <citation type="journal article" date="2014" name="BMC Genomics">
        <title>Comparative genome sequencing reveals chemotype-specific gene clusters in the toxigenic black mold Stachybotrys.</title>
        <authorList>
            <person name="Semeiks J."/>
            <person name="Borek D."/>
            <person name="Otwinowski Z."/>
            <person name="Grishin N.V."/>
        </authorList>
    </citation>
    <scope>NUCLEOTIDE SEQUENCE [LARGE SCALE GENOMIC DNA]</scope>
    <source>
        <strain evidence="2 3">IBT 40285</strain>
    </source>
</reference>